<proteinExistence type="predicted"/>
<sequence>MISLEFSLASVNSSGGEYVSFSLRLQRCSHHQDVAVCIGSKRMSKVIFCSTRHGWKRRAFVVSFSNSQEIKGRTLTKVHNFPVWSQGNWMALSGGWSLVKVFSGRNKGLGILSVWLHGMIFQWHSLYPLSNILFSCSLCNCEVLELVNFGGGS</sequence>
<protein>
    <submittedName>
        <fullName evidence="1">Uncharacterized protein</fullName>
    </submittedName>
</protein>
<organism evidence="1">
    <name type="scientific">Cucumis melo</name>
    <name type="common">Muskmelon</name>
    <dbReference type="NCBI Taxonomy" id="3656"/>
    <lineage>
        <taxon>Eukaryota</taxon>
        <taxon>Viridiplantae</taxon>
        <taxon>Streptophyta</taxon>
        <taxon>Embryophyta</taxon>
        <taxon>Tracheophyta</taxon>
        <taxon>Spermatophyta</taxon>
        <taxon>Magnoliopsida</taxon>
        <taxon>eudicotyledons</taxon>
        <taxon>Gunneridae</taxon>
        <taxon>Pentapetalae</taxon>
        <taxon>rosids</taxon>
        <taxon>fabids</taxon>
        <taxon>Cucurbitales</taxon>
        <taxon>Cucurbitaceae</taxon>
        <taxon>Benincaseae</taxon>
        <taxon>Cucumis</taxon>
    </lineage>
</organism>
<accession>A0A9I9E9L6</accession>
<name>A0A9I9E9L6_CUCME</name>
<dbReference type="EnsemblPlants" id="MELO3C030736.2.1">
    <property type="protein sequence ID" value="MELO3C030736.2.1"/>
    <property type="gene ID" value="MELO3C030736.2"/>
</dbReference>
<evidence type="ECO:0000313" key="1">
    <source>
        <dbReference type="EnsemblPlants" id="MELO3C030736.2.1"/>
    </source>
</evidence>
<reference evidence="1" key="1">
    <citation type="submission" date="2023-03" db="UniProtKB">
        <authorList>
            <consortium name="EnsemblPlants"/>
        </authorList>
    </citation>
    <scope>IDENTIFICATION</scope>
</reference>
<dbReference type="AlphaFoldDB" id="A0A9I9E9L6"/>
<dbReference type="Gramene" id="MELO3C030736.2.1">
    <property type="protein sequence ID" value="MELO3C030736.2.1"/>
    <property type="gene ID" value="MELO3C030736.2"/>
</dbReference>